<comment type="caution">
    <text evidence="2">The sequence shown here is derived from an EMBL/GenBank/DDBJ whole genome shotgun (WGS) entry which is preliminary data.</text>
</comment>
<dbReference type="OrthoDB" id="9850092at2"/>
<dbReference type="GO" id="GO:0004180">
    <property type="term" value="F:carboxypeptidase activity"/>
    <property type="evidence" value="ECO:0007669"/>
    <property type="project" value="UniProtKB-KW"/>
</dbReference>
<dbReference type="Gene3D" id="2.60.40.1120">
    <property type="entry name" value="Carboxypeptidase-like, regulatory domain"/>
    <property type="match status" value="1"/>
</dbReference>
<keyword evidence="2" id="KW-0645">Protease</keyword>
<dbReference type="AlphaFoldDB" id="A0A494XDV6"/>
<keyword evidence="2" id="KW-0121">Carboxypeptidase</keyword>
<evidence type="ECO:0000313" key="2">
    <source>
        <dbReference type="EMBL" id="RKP46304.1"/>
    </source>
</evidence>
<accession>A0A494XDV6</accession>
<keyword evidence="1" id="KW-0472">Membrane</keyword>
<keyword evidence="1" id="KW-0812">Transmembrane</keyword>
<dbReference type="RefSeq" id="WP_120979732.1">
    <property type="nucleotide sequence ID" value="NZ_RBZM01000013.1"/>
</dbReference>
<proteinExistence type="predicted"/>
<name>A0A494XDV6_9BACL</name>
<dbReference type="EMBL" id="RBZM01000013">
    <property type="protein sequence ID" value="RKP46304.1"/>
    <property type="molecule type" value="Genomic_DNA"/>
</dbReference>
<protein>
    <submittedName>
        <fullName evidence="2">Carboxypeptidase regulatory-like domain-containing protein</fullName>
    </submittedName>
</protein>
<organism evidence="2 3">
    <name type="scientific">Cohnella endophytica</name>
    <dbReference type="NCBI Taxonomy" id="2419778"/>
    <lineage>
        <taxon>Bacteria</taxon>
        <taxon>Bacillati</taxon>
        <taxon>Bacillota</taxon>
        <taxon>Bacilli</taxon>
        <taxon>Bacillales</taxon>
        <taxon>Paenibacillaceae</taxon>
        <taxon>Cohnella</taxon>
    </lineage>
</organism>
<gene>
    <name evidence="2" type="ORF">D7Z26_24840</name>
</gene>
<evidence type="ECO:0000313" key="3">
    <source>
        <dbReference type="Proteomes" id="UP000282076"/>
    </source>
</evidence>
<evidence type="ECO:0000256" key="1">
    <source>
        <dbReference type="SAM" id="Phobius"/>
    </source>
</evidence>
<keyword evidence="3" id="KW-1185">Reference proteome</keyword>
<reference evidence="2 3" key="1">
    <citation type="submission" date="2018-10" db="EMBL/GenBank/DDBJ databases">
        <title>Cohnella sp. M2MS4P-1, whole genome shotgun sequence.</title>
        <authorList>
            <person name="Tuo L."/>
        </authorList>
    </citation>
    <scope>NUCLEOTIDE SEQUENCE [LARGE SCALE GENOMIC DNA]</scope>
    <source>
        <strain evidence="2 3">M2MS4P-1</strain>
    </source>
</reference>
<dbReference type="SUPFAM" id="SSF49464">
    <property type="entry name" value="Carboxypeptidase regulatory domain-like"/>
    <property type="match status" value="1"/>
</dbReference>
<dbReference type="Proteomes" id="UP000282076">
    <property type="component" value="Unassembled WGS sequence"/>
</dbReference>
<feature type="transmembrane region" description="Helical" evidence="1">
    <location>
        <begin position="17"/>
        <end position="36"/>
    </location>
</feature>
<dbReference type="InterPro" id="IPR008969">
    <property type="entry name" value="CarboxyPept-like_regulatory"/>
</dbReference>
<sequence>MLTEENTAPRTLKKGKAFLAMMSAGMVVFVYILFGLNQTALEAHGATVANNKYVTVKGNVKDGNGKPMANVKVSISVQKSVWDKKTKSYKNVWKTAGTAVTDKNGAYSVQALTPATNAIIVKWVRNGTTKPVITQTFKIDKNGKSFAFDLKASKAFAPLATLAFSY</sequence>
<keyword evidence="1" id="KW-1133">Transmembrane helix</keyword>
<keyword evidence="2" id="KW-0378">Hydrolase</keyword>
<dbReference type="GO" id="GO:0008199">
    <property type="term" value="F:ferric iron binding"/>
    <property type="evidence" value="ECO:0007669"/>
    <property type="project" value="InterPro"/>
</dbReference>